<dbReference type="InParanoid" id="A0A0G4GIE9"/>
<name>A0A0G4GIE9_VITBC</name>
<evidence type="ECO:0000313" key="1">
    <source>
        <dbReference type="EMBL" id="CEM29643.1"/>
    </source>
</evidence>
<dbReference type="AlphaFoldDB" id="A0A0G4GIE9"/>
<accession>A0A0G4GIE9</accession>
<gene>
    <name evidence="1" type="ORF">Vbra_17880</name>
</gene>
<dbReference type="VEuPathDB" id="CryptoDB:Vbra_17880"/>
<dbReference type="Proteomes" id="UP000041254">
    <property type="component" value="Unassembled WGS sequence"/>
</dbReference>
<evidence type="ECO:0000313" key="2">
    <source>
        <dbReference type="Proteomes" id="UP000041254"/>
    </source>
</evidence>
<proteinExistence type="predicted"/>
<reference evidence="1 2" key="1">
    <citation type="submission" date="2014-11" db="EMBL/GenBank/DDBJ databases">
        <authorList>
            <person name="Zhu J."/>
            <person name="Qi W."/>
            <person name="Song R."/>
        </authorList>
    </citation>
    <scope>NUCLEOTIDE SEQUENCE [LARGE SCALE GENOMIC DNA]</scope>
</reference>
<organism evidence="1 2">
    <name type="scientific">Vitrella brassicaformis (strain CCMP3155)</name>
    <dbReference type="NCBI Taxonomy" id="1169540"/>
    <lineage>
        <taxon>Eukaryota</taxon>
        <taxon>Sar</taxon>
        <taxon>Alveolata</taxon>
        <taxon>Colpodellida</taxon>
        <taxon>Vitrellaceae</taxon>
        <taxon>Vitrella</taxon>
    </lineage>
</organism>
<protein>
    <submittedName>
        <fullName evidence="1">Uncharacterized protein</fullName>
    </submittedName>
</protein>
<dbReference type="PhylomeDB" id="A0A0G4GIE9"/>
<dbReference type="EMBL" id="CDMY01000677">
    <property type="protein sequence ID" value="CEM29643.1"/>
    <property type="molecule type" value="Genomic_DNA"/>
</dbReference>
<sequence>MRSTRRTQSWYPSVNDKVDHLSFRQLVVSRFSSEEQRTCSSGILSSHEDQAQWNRAACLLTQAAVPWGRQTRLVSTNNGERSGSIYLCGEGEHDIFAAHIHEYYRAIYLYTTETPQPHQEGPLCSPRHCS</sequence>
<keyword evidence="2" id="KW-1185">Reference proteome</keyword>